<dbReference type="SMART" id="SM00448">
    <property type="entry name" value="REC"/>
    <property type="match status" value="1"/>
</dbReference>
<dbReference type="Pfam" id="PF00486">
    <property type="entry name" value="Trans_reg_C"/>
    <property type="match status" value="1"/>
</dbReference>
<evidence type="ECO:0000313" key="11">
    <source>
        <dbReference type="Proteomes" id="UP000194218"/>
    </source>
</evidence>
<organism evidence="10 11">
    <name type="scientific">Streptomyces marincola</name>
    <dbReference type="NCBI Taxonomy" id="2878388"/>
    <lineage>
        <taxon>Bacteria</taxon>
        <taxon>Bacillati</taxon>
        <taxon>Actinomycetota</taxon>
        <taxon>Actinomycetes</taxon>
        <taxon>Kitasatosporales</taxon>
        <taxon>Streptomycetaceae</taxon>
        <taxon>Streptomyces</taxon>
    </lineage>
</organism>
<dbReference type="Gene3D" id="6.10.250.690">
    <property type="match status" value="1"/>
</dbReference>
<feature type="modified residue" description="4-aspartylphosphate" evidence="6">
    <location>
        <position position="49"/>
    </location>
</feature>
<keyword evidence="4 7" id="KW-0238">DNA-binding</keyword>
<protein>
    <submittedName>
        <fullName evidence="10">DNA-binding response regulator</fullName>
    </submittedName>
</protein>
<name>A0A1W7D219_9ACTN</name>
<dbReference type="KEGG" id="smao:CAG99_21500"/>
<dbReference type="InterPro" id="IPR001867">
    <property type="entry name" value="OmpR/PhoB-type_DNA-bd"/>
</dbReference>
<accession>A0A1W7D219</accession>
<keyword evidence="5" id="KW-0804">Transcription</keyword>
<dbReference type="GO" id="GO:0000156">
    <property type="term" value="F:phosphorelay response regulator activity"/>
    <property type="evidence" value="ECO:0007669"/>
    <property type="project" value="TreeGrafter"/>
</dbReference>
<evidence type="ECO:0000256" key="5">
    <source>
        <dbReference type="ARBA" id="ARBA00023163"/>
    </source>
</evidence>
<evidence type="ECO:0000256" key="1">
    <source>
        <dbReference type="ARBA" id="ARBA00022553"/>
    </source>
</evidence>
<dbReference type="SMART" id="SM00862">
    <property type="entry name" value="Trans_reg_C"/>
    <property type="match status" value="1"/>
</dbReference>
<evidence type="ECO:0000256" key="6">
    <source>
        <dbReference type="PROSITE-ProRule" id="PRU00169"/>
    </source>
</evidence>
<dbReference type="AlphaFoldDB" id="A0A1W7D219"/>
<dbReference type="Gene3D" id="3.40.50.2300">
    <property type="match status" value="1"/>
</dbReference>
<evidence type="ECO:0000256" key="2">
    <source>
        <dbReference type="ARBA" id="ARBA00023012"/>
    </source>
</evidence>
<keyword evidence="11" id="KW-1185">Reference proteome</keyword>
<evidence type="ECO:0000256" key="7">
    <source>
        <dbReference type="PROSITE-ProRule" id="PRU01091"/>
    </source>
</evidence>
<reference evidence="10 11" key="1">
    <citation type="submission" date="2017-05" db="EMBL/GenBank/DDBJ databases">
        <title>Complete genome sequence of Streptomyces sp. SCSIO 03032 revealed the diverse biosynthetic pathways for its bioactive secondary metabolites.</title>
        <authorList>
            <person name="Ma L."/>
            <person name="Zhu Y."/>
            <person name="Zhang W."/>
            <person name="Zhang G."/>
            <person name="Tian X."/>
            <person name="Zhang S."/>
            <person name="Zhang C."/>
        </authorList>
    </citation>
    <scope>NUCLEOTIDE SEQUENCE [LARGE SCALE GENOMIC DNA]</scope>
    <source>
        <strain evidence="10 11">SCSIO 03032</strain>
    </source>
</reference>
<dbReference type="Gene3D" id="1.10.10.10">
    <property type="entry name" value="Winged helix-like DNA-binding domain superfamily/Winged helix DNA-binding domain"/>
    <property type="match status" value="1"/>
</dbReference>
<dbReference type="RefSeq" id="WP_086160905.1">
    <property type="nucleotide sequence ID" value="NZ_CP021121.1"/>
</dbReference>
<proteinExistence type="predicted"/>
<feature type="domain" description="OmpR/PhoB-type" evidence="9">
    <location>
        <begin position="124"/>
        <end position="224"/>
    </location>
</feature>
<gene>
    <name evidence="10" type="ORF">CAG99_21500</name>
</gene>
<dbReference type="SUPFAM" id="SSF52172">
    <property type="entry name" value="CheY-like"/>
    <property type="match status" value="1"/>
</dbReference>
<dbReference type="PANTHER" id="PTHR48111:SF21">
    <property type="entry name" value="DNA-BINDING DUAL MASTER TRANSCRIPTIONAL REGULATOR RPAA"/>
    <property type="match status" value="1"/>
</dbReference>
<feature type="domain" description="Response regulatory" evidence="8">
    <location>
        <begin position="2"/>
        <end position="113"/>
    </location>
</feature>
<dbReference type="InterPro" id="IPR039420">
    <property type="entry name" value="WalR-like"/>
</dbReference>
<dbReference type="GO" id="GO:0005829">
    <property type="term" value="C:cytosol"/>
    <property type="evidence" value="ECO:0007669"/>
    <property type="project" value="TreeGrafter"/>
</dbReference>
<dbReference type="GO" id="GO:0032993">
    <property type="term" value="C:protein-DNA complex"/>
    <property type="evidence" value="ECO:0007669"/>
    <property type="project" value="TreeGrafter"/>
</dbReference>
<keyword evidence="3" id="KW-0805">Transcription regulation</keyword>
<dbReference type="Pfam" id="PF00072">
    <property type="entry name" value="Response_reg"/>
    <property type="match status" value="1"/>
</dbReference>
<evidence type="ECO:0000259" key="8">
    <source>
        <dbReference type="PROSITE" id="PS50110"/>
    </source>
</evidence>
<feature type="DNA-binding region" description="OmpR/PhoB-type" evidence="7">
    <location>
        <begin position="124"/>
        <end position="224"/>
    </location>
</feature>
<keyword evidence="1 6" id="KW-0597">Phosphoprotein</keyword>
<dbReference type="OrthoDB" id="9801604at2"/>
<dbReference type="PANTHER" id="PTHR48111">
    <property type="entry name" value="REGULATOR OF RPOS"/>
    <property type="match status" value="1"/>
</dbReference>
<dbReference type="InterPro" id="IPR011006">
    <property type="entry name" value="CheY-like_superfamily"/>
</dbReference>
<dbReference type="PROSITE" id="PS51755">
    <property type="entry name" value="OMPR_PHOB"/>
    <property type="match status" value="1"/>
</dbReference>
<dbReference type="GO" id="GO:0000976">
    <property type="term" value="F:transcription cis-regulatory region binding"/>
    <property type="evidence" value="ECO:0007669"/>
    <property type="project" value="TreeGrafter"/>
</dbReference>
<dbReference type="EMBL" id="CP021121">
    <property type="protein sequence ID" value="ARQ71066.1"/>
    <property type="molecule type" value="Genomic_DNA"/>
</dbReference>
<evidence type="ECO:0000256" key="4">
    <source>
        <dbReference type="ARBA" id="ARBA00023125"/>
    </source>
</evidence>
<evidence type="ECO:0000256" key="3">
    <source>
        <dbReference type="ARBA" id="ARBA00023015"/>
    </source>
</evidence>
<dbReference type="GO" id="GO:0006355">
    <property type="term" value="P:regulation of DNA-templated transcription"/>
    <property type="evidence" value="ECO:0007669"/>
    <property type="project" value="InterPro"/>
</dbReference>
<keyword evidence="2" id="KW-0902">Two-component regulatory system</keyword>
<evidence type="ECO:0000259" key="9">
    <source>
        <dbReference type="PROSITE" id="PS51755"/>
    </source>
</evidence>
<evidence type="ECO:0000313" key="10">
    <source>
        <dbReference type="EMBL" id="ARQ71066.1"/>
    </source>
</evidence>
<dbReference type="PROSITE" id="PS50110">
    <property type="entry name" value="RESPONSE_REGULATORY"/>
    <property type="match status" value="1"/>
</dbReference>
<dbReference type="InterPro" id="IPR001789">
    <property type="entry name" value="Sig_transdc_resp-reg_receiver"/>
</dbReference>
<sequence length="225" mass="24977">MRVLVVGGGAESVAPLIRRLRAHGYDTVHVDTGARALAAYRGTDLVLLDLQLPDIGGLEVCRGIRSTDDVPVIAFAAPDAEHTRVLALRAGADDCMDKPYRLPELMARIDAVMRRSRPCPKDEFPTVSYGPLRIDVISREVRLHGRPIALTRKEFDLLYRLALHRGEVVSRQRLMAEIWGDPLNHPAGRQATRTIDTHVSKLRGKLGVNSWIETVRGVGFRLGHD</sequence>
<dbReference type="Proteomes" id="UP000194218">
    <property type="component" value="Chromosome"/>
</dbReference>
<dbReference type="InterPro" id="IPR036388">
    <property type="entry name" value="WH-like_DNA-bd_sf"/>
</dbReference>
<dbReference type="CDD" id="cd00383">
    <property type="entry name" value="trans_reg_C"/>
    <property type="match status" value="1"/>
</dbReference>